<dbReference type="InterPro" id="IPR013356">
    <property type="entry name" value="T2SS_GspD"/>
</dbReference>
<keyword evidence="5" id="KW-0812">Transmembrane</keyword>
<keyword evidence="7" id="KW-0653">Protein transport</keyword>
<dbReference type="InterPro" id="IPR005644">
    <property type="entry name" value="NolW-like"/>
</dbReference>
<evidence type="ECO:0000256" key="8">
    <source>
        <dbReference type="ARBA" id="ARBA00023136"/>
    </source>
</evidence>
<name>A0ABD6MXS5_9PSED</name>
<evidence type="ECO:0000259" key="13">
    <source>
        <dbReference type="Pfam" id="PF21305"/>
    </source>
</evidence>
<dbReference type="GO" id="GO:0015031">
    <property type="term" value="P:protein transport"/>
    <property type="evidence" value="ECO:0007669"/>
    <property type="project" value="UniProtKB-KW"/>
</dbReference>
<reference evidence="14 15" key="1">
    <citation type="submission" date="2018-06" db="EMBL/GenBank/DDBJ databases">
        <title>Bacteria isolated from soil of Wuhan.</title>
        <authorList>
            <person name="Xiang W."/>
            <person name="Huang C."/>
        </authorList>
    </citation>
    <scope>NUCLEOTIDE SEQUENCE [LARGE SCALE GENOMIC DNA]</scope>
    <source>
        <strain evidence="15">xwS4</strain>
    </source>
</reference>
<evidence type="ECO:0000256" key="7">
    <source>
        <dbReference type="ARBA" id="ARBA00022927"/>
    </source>
</evidence>
<evidence type="ECO:0000256" key="5">
    <source>
        <dbReference type="ARBA" id="ARBA00022692"/>
    </source>
</evidence>
<dbReference type="InterPro" id="IPR004846">
    <property type="entry name" value="T2SS/T3SS_dom"/>
</dbReference>
<dbReference type="GO" id="GO:0009279">
    <property type="term" value="C:cell outer membrane"/>
    <property type="evidence" value="ECO:0007669"/>
    <property type="project" value="UniProtKB-SubCell"/>
</dbReference>
<keyword evidence="6" id="KW-0732">Signal</keyword>
<keyword evidence="3 10" id="KW-0813">Transport</keyword>
<dbReference type="Proteomes" id="UP000704738">
    <property type="component" value="Unassembled WGS sequence"/>
</dbReference>
<evidence type="ECO:0000256" key="10">
    <source>
        <dbReference type="RuleBase" id="RU004004"/>
    </source>
</evidence>
<dbReference type="InterPro" id="IPR038591">
    <property type="entry name" value="NolW-like_sf"/>
</dbReference>
<keyword evidence="8" id="KW-0472">Membrane</keyword>
<accession>A0ABD6MXS5</accession>
<dbReference type="Pfam" id="PF00263">
    <property type="entry name" value="Secretin"/>
    <property type="match status" value="1"/>
</dbReference>
<dbReference type="InterPro" id="IPR049371">
    <property type="entry name" value="GspD-like_N0"/>
</dbReference>
<dbReference type="PANTHER" id="PTHR30332">
    <property type="entry name" value="PROBABLE GENERAL SECRETION PATHWAY PROTEIN D"/>
    <property type="match status" value="1"/>
</dbReference>
<feature type="domain" description="NolW-like" evidence="12">
    <location>
        <begin position="127"/>
        <end position="188"/>
    </location>
</feature>
<feature type="domain" description="GspD-like N0" evidence="13">
    <location>
        <begin position="29"/>
        <end position="99"/>
    </location>
</feature>
<protein>
    <submittedName>
        <fullName evidence="14">Type II secretion system protein GspD</fullName>
    </submittedName>
</protein>
<comment type="caution">
    <text evidence="14">The sequence shown here is derived from an EMBL/GenBank/DDBJ whole genome shotgun (WGS) entry which is preliminary data.</text>
</comment>
<dbReference type="InterPro" id="IPR050810">
    <property type="entry name" value="Bact_Secretion_Sys_Channel"/>
</dbReference>
<comment type="subcellular location">
    <subcellularLocation>
        <location evidence="1 10">Cell outer membrane</location>
    </subcellularLocation>
</comment>
<feature type="domain" description="NolW-like" evidence="12">
    <location>
        <begin position="195"/>
        <end position="281"/>
    </location>
</feature>
<evidence type="ECO:0000313" key="14">
    <source>
        <dbReference type="EMBL" id="NWL45939.1"/>
    </source>
</evidence>
<gene>
    <name evidence="14" type="primary">gspD</name>
    <name evidence="14" type="ORF">DM819_08730</name>
</gene>
<proteinExistence type="inferred from homology"/>
<dbReference type="PRINTS" id="PR00811">
    <property type="entry name" value="BCTERIALGSPD"/>
</dbReference>
<dbReference type="InterPro" id="IPR001775">
    <property type="entry name" value="GspD/PilQ"/>
</dbReference>
<dbReference type="PANTHER" id="PTHR30332:SF24">
    <property type="entry name" value="SECRETIN GSPD-RELATED"/>
    <property type="match status" value="1"/>
</dbReference>
<dbReference type="EMBL" id="QJRE01000098">
    <property type="protein sequence ID" value="NWL45939.1"/>
    <property type="molecule type" value="Genomic_DNA"/>
</dbReference>
<sequence length="578" mass="61564">MAAALSLALSMAYAQEPVFDDNGTPMYEVNFVDTELGEFIDSVSRITGTTFIVDPRVKGKVTVRTVDLHDADAIYDIFLAQLRAQGYATVDLPNGSVKIVPDQAARLEPVPVEAGGQQGEGSDSVATRVFSVRNAASEQVLGILKPLIDPRVGVITPYPAAHQLVVTDWRSNLERIASLLRQLDRPQEAPGSGSTQVIYLRHANAGEVVKVLRGLSQEGAVPAEGAGEAEGKDRPVMPASGGPGIRLEYEEGTNAVVMVGPDSELAAYRAIVEQLDIRRAQVVVEAIIAEVSDSSAQELGVQWLFADEKFGAGIVNFGSNGVNIASIAGAAASGDNEALGDLLSTTTGATAGIGHFGGGFNFAMLVNALKGKSGFNLLSTPTLLTLDNAEASILVGQEVPFVTGSVTQNNANPYQTIERKEVGVKLRIKPQINVDNSVRLDIVQEVSSIADTSSASDVITNKREIKTKVMVEDNGLVILGGLISDELSTSNQRVPLLGDIPYLGRLFRSDATRNAKQNLMVFIRPRILRDGPSLAGLSEDKYRTLQQTTPLQLPDLAEGARLLQVFPASRARLEGGDW</sequence>
<organism evidence="14 15">
    <name type="scientific">Pseudomonas hunanensis</name>
    <dbReference type="NCBI Taxonomy" id="1247546"/>
    <lineage>
        <taxon>Bacteria</taxon>
        <taxon>Pseudomonadati</taxon>
        <taxon>Pseudomonadota</taxon>
        <taxon>Gammaproteobacteria</taxon>
        <taxon>Pseudomonadales</taxon>
        <taxon>Pseudomonadaceae</taxon>
        <taxon>Pseudomonas</taxon>
    </lineage>
</organism>
<dbReference type="Pfam" id="PF03958">
    <property type="entry name" value="Secretin_N"/>
    <property type="match status" value="2"/>
</dbReference>
<keyword evidence="4" id="KW-1134">Transmembrane beta strand</keyword>
<evidence type="ECO:0000256" key="9">
    <source>
        <dbReference type="ARBA" id="ARBA00023237"/>
    </source>
</evidence>
<dbReference type="Gene3D" id="3.30.1370.120">
    <property type="match status" value="2"/>
</dbReference>
<dbReference type="Pfam" id="PF21305">
    <property type="entry name" value="type_II_gspD_N0"/>
    <property type="match status" value="1"/>
</dbReference>
<dbReference type="NCBIfam" id="TIGR02517">
    <property type="entry name" value="type_II_gspD"/>
    <property type="match status" value="1"/>
</dbReference>
<comment type="similarity">
    <text evidence="2">Belongs to the bacterial secretin family. GSP D subfamily.</text>
</comment>
<evidence type="ECO:0000256" key="3">
    <source>
        <dbReference type="ARBA" id="ARBA00022448"/>
    </source>
</evidence>
<dbReference type="RefSeq" id="WP_179052750.1">
    <property type="nucleotide sequence ID" value="NZ_QJRE01000098.1"/>
</dbReference>
<dbReference type="AlphaFoldDB" id="A0ABD6MXS5"/>
<evidence type="ECO:0000256" key="6">
    <source>
        <dbReference type="ARBA" id="ARBA00022729"/>
    </source>
</evidence>
<evidence type="ECO:0000259" key="11">
    <source>
        <dbReference type="Pfam" id="PF00263"/>
    </source>
</evidence>
<evidence type="ECO:0000256" key="2">
    <source>
        <dbReference type="ARBA" id="ARBA00006980"/>
    </source>
</evidence>
<evidence type="ECO:0000256" key="4">
    <source>
        <dbReference type="ARBA" id="ARBA00022452"/>
    </source>
</evidence>
<evidence type="ECO:0000313" key="15">
    <source>
        <dbReference type="Proteomes" id="UP000704738"/>
    </source>
</evidence>
<evidence type="ECO:0000256" key="1">
    <source>
        <dbReference type="ARBA" id="ARBA00004442"/>
    </source>
</evidence>
<feature type="domain" description="Type II/III secretion system secretin-like" evidence="11">
    <location>
        <begin position="368"/>
        <end position="529"/>
    </location>
</feature>
<keyword evidence="9" id="KW-0998">Cell outer membrane</keyword>
<evidence type="ECO:0000259" key="12">
    <source>
        <dbReference type="Pfam" id="PF03958"/>
    </source>
</evidence>